<sequence length="380" mass="42381">MSDVGECAPLVLDNGTGMMKAGFAGEDGPRAVFPSIVSRPRSARMRQKDSIFVGDEAQSKSGDKFKLKYPIERGFVMDWDNMEKIWHHTFHHELGVAPDEHSVLLTESPLNPKASREKMTQIMFETFSVRGMHVAVQGELALLSTGRTTGIVIDSGDGVSTVVPIYQGYTLSHAVHRLDLAGRDVTDSLVKILDERGYSLTSSAEREVVWDVKERLAYVALDYKQELETAKHNHYSFEKSYELPDGQVLTIGEERFMCAEVLFQPSVPMTETASRVHGIHEMAFNSINMCAIDIRSHLYGNIVLCGGTTMLPGMADRMTKEIAALAPTTMKIEVVAQPERKHHVWIGGSIVASLNNFQQMWITKEEYNESGSAIVHRKCF</sequence>
<keyword evidence="2" id="KW-1185">Reference proteome</keyword>
<organism evidence="1 2">
    <name type="scientific">Avena sativa</name>
    <name type="common">Oat</name>
    <dbReference type="NCBI Taxonomy" id="4498"/>
    <lineage>
        <taxon>Eukaryota</taxon>
        <taxon>Viridiplantae</taxon>
        <taxon>Streptophyta</taxon>
        <taxon>Embryophyta</taxon>
        <taxon>Tracheophyta</taxon>
        <taxon>Spermatophyta</taxon>
        <taxon>Magnoliopsida</taxon>
        <taxon>Liliopsida</taxon>
        <taxon>Poales</taxon>
        <taxon>Poaceae</taxon>
        <taxon>BOP clade</taxon>
        <taxon>Pooideae</taxon>
        <taxon>Poodae</taxon>
        <taxon>Poeae</taxon>
        <taxon>Poeae Chloroplast Group 1 (Aveneae type)</taxon>
        <taxon>Aveninae</taxon>
        <taxon>Avena</taxon>
    </lineage>
</organism>
<dbReference type="Proteomes" id="UP001732700">
    <property type="component" value="Chromosome 6A"/>
</dbReference>
<reference evidence="1" key="1">
    <citation type="submission" date="2021-05" db="EMBL/GenBank/DDBJ databases">
        <authorList>
            <person name="Scholz U."/>
            <person name="Mascher M."/>
            <person name="Fiebig A."/>
        </authorList>
    </citation>
    <scope>NUCLEOTIDE SEQUENCE [LARGE SCALE GENOMIC DNA]</scope>
</reference>
<reference evidence="1" key="2">
    <citation type="submission" date="2025-09" db="UniProtKB">
        <authorList>
            <consortium name="EnsemblPlants"/>
        </authorList>
    </citation>
    <scope>IDENTIFICATION</scope>
</reference>
<proteinExistence type="predicted"/>
<evidence type="ECO:0000313" key="1">
    <source>
        <dbReference type="EnsemblPlants" id="AVESA.00010b.r2.6AG1046980.1.CDS"/>
    </source>
</evidence>
<accession>A0ACD5YVW9</accession>
<protein>
    <submittedName>
        <fullName evidence="1">Uncharacterized protein</fullName>
    </submittedName>
</protein>
<dbReference type="EnsemblPlants" id="AVESA.00010b.r2.6AG1046980.1">
    <property type="protein sequence ID" value="AVESA.00010b.r2.6AG1046980.1.CDS"/>
    <property type="gene ID" value="AVESA.00010b.r2.6AG1046980"/>
</dbReference>
<evidence type="ECO:0000313" key="2">
    <source>
        <dbReference type="Proteomes" id="UP001732700"/>
    </source>
</evidence>
<name>A0ACD5YVW9_AVESA</name>